<feature type="non-terminal residue" evidence="7">
    <location>
        <position position="1"/>
    </location>
</feature>
<dbReference type="InterPro" id="IPR008906">
    <property type="entry name" value="HATC_C_dom"/>
</dbReference>
<keyword evidence="2" id="KW-0479">Metal-binding</keyword>
<evidence type="ECO:0000256" key="2">
    <source>
        <dbReference type="ARBA" id="ARBA00022723"/>
    </source>
</evidence>
<evidence type="ECO:0000256" key="5">
    <source>
        <dbReference type="ARBA" id="ARBA00023242"/>
    </source>
</evidence>
<gene>
    <name evidence="7" type="ORF">PENPOL_c052G02450</name>
</gene>
<name>A0A1V6N5P7_PENPO</name>
<dbReference type="GO" id="GO:0008270">
    <property type="term" value="F:zinc ion binding"/>
    <property type="evidence" value="ECO:0007669"/>
    <property type="project" value="UniProtKB-KW"/>
</dbReference>
<protein>
    <recommendedName>
        <fullName evidence="6">HAT C-terminal dimerisation domain-containing protein</fullName>
    </recommendedName>
</protein>
<comment type="subcellular location">
    <subcellularLocation>
        <location evidence="1">Nucleus</location>
    </subcellularLocation>
</comment>
<dbReference type="OrthoDB" id="4364441at2759"/>
<accession>A0A1V6N5P7</accession>
<dbReference type="EMBL" id="MDYM01000051">
    <property type="protein sequence ID" value="OQD59907.1"/>
    <property type="molecule type" value="Genomic_DNA"/>
</dbReference>
<evidence type="ECO:0000256" key="4">
    <source>
        <dbReference type="ARBA" id="ARBA00022833"/>
    </source>
</evidence>
<dbReference type="GO" id="GO:0046983">
    <property type="term" value="F:protein dimerization activity"/>
    <property type="evidence" value="ECO:0007669"/>
    <property type="project" value="InterPro"/>
</dbReference>
<evidence type="ECO:0000259" key="6">
    <source>
        <dbReference type="Pfam" id="PF05699"/>
    </source>
</evidence>
<evidence type="ECO:0000313" key="7">
    <source>
        <dbReference type="EMBL" id="OQD59907.1"/>
    </source>
</evidence>
<dbReference type="AlphaFoldDB" id="A0A1V6N5P7"/>
<dbReference type="InterPro" id="IPR052035">
    <property type="entry name" value="ZnF_BED_domain_contain"/>
</dbReference>
<proteinExistence type="predicted"/>
<comment type="caution">
    <text evidence="7">The sequence shown here is derived from an EMBL/GenBank/DDBJ whole genome shotgun (WGS) entry which is preliminary data.</text>
</comment>
<dbReference type="InterPro" id="IPR012337">
    <property type="entry name" value="RNaseH-like_sf"/>
</dbReference>
<dbReference type="PANTHER" id="PTHR46481">
    <property type="entry name" value="ZINC FINGER BED DOMAIN-CONTAINING PROTEIN 4"/>
    <property type="match status" value="1"/>
</dbReference>
<dbReference type="Pfam" id="PF05699">
    <property type="entry name" value="Dimer_Tnp_hAT"/>
    <property type="match status" value="1"/>
</dbReference>
<reference evidence="8" key="1">
    <citation type="journal article" date="2017" name="Nat. Microbiol.">
        <title>Global analysis of biosynthetic gene clusters reveals vast potential of secondary metabolite production in Penicillium species.</title>
        <authorList>
            <person name="Nielsen J.C."/>
            <person name="Grijseels S."/>
            <person name="Prigent S."/>
            <person name="Ji B."/>
            <person name="Dainat J."/>
            <person name="Nielsen K.F."/>
            <person name="Frisvad J.C."/>
            <person name="Workman M."/>
            <person name="Nielsen J."/>
        </authorList>
    </citation>
    <scope>NUCLEOTIDE SEQUENCE [LARGE SCALE GENOMIC DNA]</scope>
    <source>
        <strain evidence="8">IBT 4502</strain>
    </source>
</reference>
<feature type="domain" description="HAT C-terminal dimerisation" evidence="6">
    <location>
        <begin position="2"/>
        <end position="54"/>
    </location>
</feature>
<evidence type="ECO:0000256" key="3">
    <source>
        <dbReference type="ARBA" id="ARBA00022771"/>
    </source>
</evidence>
<keyword evidence="8" id="KW-1185">Reference proteome</keyword>
<dbReference type="PANTHER" id="PTHR46481:SF10">
    <property type="entry name" value="ZINC FINGER BED DOMAIN-CONTAINING PROTEIN 39"/>
    <property type="match status" value="1"/>
</dbReference>
<keyword evidence="5" id="KW-0539">Nucleus</keyword>
<evidence type="ECO:0000256" key="1">
    <source>
        <dbReference type="ARBA" id="ARBA00004123"/>
    </source>
</evidence>
<organism evidence="7 8">
    <name type="scientific">Penicillium polonicum</name>
    <dbReference type="NCBI Taxonomy" id="60169"/>
    <lineage>
        <taxon>Eukaryota</taxon>
        <taxon>Fungi</taxon>
        <taxon>Dikarya</taxon>
        <taxon>Ascomycota</taxon>
        <taxon>Pezizomycotina</taxon>
        <taxon>Eurotiomycetes</taxon>
        <taxon>Eurotiomycetidae</taxon>
        <taxon>Eurotiales</taxon>
        <taxon>Aspergillaceae</taxon>
        <taxon>Penicillium</taxon>
    </lineage>
</organism>
<evidence type="ECO:0000313" key="8">
    <source>
        <dbReference type="Proteomes" id="UP000191408"/>
    </source>
</evidence>
<dbReference type="Proteomes" id="UP000191408">
    <property type="component" value="Unassembled WGS sequence"/>
</dbReference>
<keyword evidence="4" id="KW-0862">Zinc</keyword>
<keyword evidence="3" id="KW-0863">Zinc-finger</keyword>
<dbReference type="SUPFAM" id="SSF53098">
    <property type="entry name" value="Ribonuclease H-like"/>
    <property type="match status" value="2"/>
</dbReference>
<sequence length="612" mass="70745">RENQSRFPTIALLTRNILSILATSASVEQLFNTARDVCHYRRGRLRSETIEELILFLYATRFNLKEAKAKQLQQFFSLAELESSKEELDDHTEDAEFDLISDNKEEEEEGTEVSASIPFLQEDWEEDLLQFLTLNRLPFHLIEHLSFKRIINKARSALSPPVIPSADTIRRRLDSLVKDRQQRILRTLPSGSKISIALDCWTSLFSQAFMAITGYFIDSDWVYREVLLGFKPLHGTHTGSYLSSVLIETLVEHNIEDKVFGLTTDNASNNKTLATALQQALSDDTIITRIPCLAHVIQLSLNQLLARIKAVPLNESAETRWTEKQLRLAQENAKQSQISSTLNKVRYLAIYVNASPQRRETFYNLQATNIKIVPIQDVKTRWNSTFLMLRRAKRLRAIFSLFCTEYDCEEMLLNVTAHYVFKIYNKLFDHLERSQAQLRRKRVPWKKQMLEALEAGRSKLDEYYSQADDLRGNIYAISTMLAPVNKFKFFLSSDWDQKWRDTYRLAFEQALILYQAQVRTSSRDLQSSLTIAHPSSRLEEMLDGRDIQPRAITDEISQYLDSGRLLSGKSTRLAFRPLLPLREIHSHFQQLAQELNASLIPLEIFVTIVVVE</sequence>
<dbReference type="GO" id="GO:0005634">
    <property type="term" value="C:nucleus"/>
    <property type="evidence" value="ECO:0007669"/>
    <property type="project" value="UniProtKB-SubCell"/>
</dbReference>